<evidence type="ECO:0000256" key="1">
    <source>
        <dbReference type="ARBA" id="ARBA00001695"/>
    </source>
</evidence>
<dbReference type="InterPro" id="IPR017853">
    <property type="entry name" value="GH"/>
</dbReference>
<comment type="catalytic activity">
    <reaction evidence="1 6">
        <text>The enzyme specifically hydrolyzes (1-&gt;4)-beta-D-galactosidic linkages in type I arabinogalactans.</text>
        <dbReference type="EC" id="3.2.1.89"/>
    </reaction>
</comment>
<keyword evidence="5 6" id="KW-0326">Glycosidase</keyword>
<gene>
    <name evidence="7" type="ORF">IAC35_08030</name>
</gene>
<dbReference type="GO" id="GO:0031218">
    <property type="term" value="F:arabinogalactan endo-1,4-beta-galactosidase activity"/>
    <property type="evidence" value="ECO:0007669"/>
    <property type="project" value="UniProtKB-EC"/>
</dbReference>
<evidence type="ECO:0000313" key="8">
    <source>
        <dbReference type="Proteomes" id="UP000886881"/>
    </source>
</evidence>
<dbReference type="AlphaFoldDB" id="A0A9D1KJI2"/>
<comment type="caution">
    <text evidence="7">The sequence shown here is derived from an EMBL/GenBank/DDBJ whole genome shotgun (WGS) entry which is preliminary data.</text>
</comment>
<dbReference type="InterPro" id="IPR011683">
    <property type="entry name" value="Glyco_hydro_53"/>
</dbReference>
<dbReference type="Pfam" id="PF07745">
    <property type="entry name" value="Glyco_hydro_53"/>
    <property type="match status" value="1"/>
</dbReference>
<proteinExistence type="inferred from homology"/>
<evidence type="ECO:0000256" key="6">
    <source>
        <dbReference type="RuleBase" id="RU361192"/>
    </source>
</evidence>
<reference evidence="7" key="1">
    <citation type="submission" date="2020-10" db="EMBL/GenBank/DDBJ databases">
        <authorList>
            <person name="Gilroy R."/>
        </authorList>
    </citation>
    <scope>NUCLEOTIDE SEQUENCE</scope>
    <source>
        <strain evidence="7">ChiHecec2B26-709</strain>
    </source>
</reference>
<dbReference type="Gene3D" id="3.20.20.80">
    <property type="entry name" value="Glycosidases"/>
    <property type="match status" value="1"/>
</dbReference>
<keyword evidence="4 6" id="KW-0378">Hydrolase</keyword>
<accession>A0A9D1KJI2</accession>
<dbReference type="GO" id="GO:0045490">
    <property type="term" value="P:pectin catabolic process"/>
    <property type="evidence" value="ECO:0007669"/>
    <property type="project" value="TreeGrafter"/>
</dbReference>
<dbReference type="GO" id="GO:0015926">
    <property type="term" value="F:glucosidase activity"/>
    <property type="evidence" value="ECO:0007669"/>
    <property type="project" value="InterPro"/>
</dbReference>
<dbReference type="SUPFAM" id="SSF51445">
    <property type="entry name" value="(Trans)glycosidases"/>
    <property type="match status" value="1"/>
</dbReference>
<dbReference type="EC" id="3.2.1.89" evidence="3 6"/>
<dbReference type="PANTHER" id="PTHR34983">
    <property type="entry name" value="ARABINOGALACTAN ENDO-BETA-1,4-GALACTANASE A"/>
    <property type="match status" value="1"/>
</dbReference>
<name>A0A9D1KJI2_9BACT</name>
<evidence type="ECO:0000256" key="3">
    <source>
        <dbReference type="ARBA" id="ARBA00012556"/>
    </source>
</evidence>
<organism evidence="7 8">
    <name type="scientific">Candidatus Cryptobacteroides merdipullorum</name>
    <dbReference type="NCBI Taxonomy" id="2840771"/>
    <lineage>
        <taxon>Bacteria</taxon>
        <taxon>Pseudomonadati</taxon>
        <taxon>Bacteroidota</taxon>
        <taxon>Bacteroidia</taxon>
        <taxon>Bacteroidales</taxon>
        <taxon>Candidatus Cryptobacteroides</taxon>
    </lineage>
</organism>
<dbReference type="PANTHER" id="PTHR34983:SF1">
    <property type="entry name" value="ARABINOGALACTAN ENDO-BETA-1,4-GALACTANASE A"/>
    <property type="match status" value="1"/>
</dbReference>
<dbReference type="EMBL" id="DVLC01000142">
    <property type="protein sequence ID" value="HIT47785.1"/>
    <property type="molecule type" value="Genomic_DNA"/>
</dbReference>
<evidence type="ECO:0000256" key="5">
    <source>
        <dbReference type="ARBA" id="ARBA00023295"/>
    </source>
</evidence>
<dbReference type="Proteomes" id="UP000886881">
    <property type="component" value="Unassembled WGS sequence"/>
</dbReference>
<sequence>MNKILSRLAAVAVVLAVHFFGVRAAAPLPFENPYAFGLDLSFVLQAEQAGRQYYDVDGTPADPWSIFRGHGYNWGRLMICNEPSSLGQDLDYVLKGAAKLKEHGYHFALDFMMSDGWANPMTQPTPSSFTGISHKERVKAFHDYVLEVITALKNAGTLPEIVQVGNEISNGVFWPDGRVFFGEEKRDRSRWKELCEYLNAGASAIRAVDRGIQIMLHVDFGGDLEMSDIFFGNMEKYGVDYDMIGYSFYPWSHGSLMDLRDNLYYTIRKWRKPVMVIETGYYSVPSQYFERKGVKAPFPETPEGQKAWFQAVNEIVMAAPDNLGRGVFWWEPMFRGRGFFDDETHKAKPIVEAFEQYAYPMERADGNPRIWDFE</sequence>
<reference evidence="7" key="2">
    <citation type="journal article" date="2021" name="PeerJ">
        <title>Extensive microbial diversity within the chicken gut microbiome revealed by metagenomics and culture.</title>
        <authorList>
            <person name="Gilroy R."/>
            <person name="Ravi A."/>
            <person name="Getino M."/>
            <person name="Pursley I."/>
            <person name="Horton D.L."/>
            <person name="Alikhan N.F."/>
            <person name="Baker D."/>
            <person name="Gharbi K."/>
            <person name="Hall N."/>
            <person name="Watson M."/>
            <person name="Adriaenssens E.M."/>
            <person name="Foster-Nyarko E."/>
            <person name="Jarju S."/>
            <person name="Secka A."/>
            <person name="Antonio M."/>
            <person name="Oren A."/>
            <person name="Chaudhuri R.R."/>
            <person name="La Ragione R."/>
            <person name="Hildebrand F."/>
            <person name="Pallen M.J."/>
        </authorList>
    </citation>
    <scope>NUCLEOTIDE SEQUENCE</scope>
    <source>
        <strain evidence="7">ChiHecec2B26-709</strain>
    </source>
</reference>
<evidence type="ECO:0000313" key="7">
    <source>
        <dbReference type="EMBL" id="HIT47785.1"/>
    </source>
</evidence>
<comment type="similarity">
    <text evidence="2 6">Belongs to the glycosyl hydrolase 53 family.</text>
</comment>
<evidence type="ECO:0000256" key="2">
    <source>
        <dbReference type="ARBA" id="ARBA00010687"/>
    </source>
</evidence>
<evidence type="ECO:0000256" key="4">
    <source>
        <dbReference type="ARBA" id="ARBA00022801"/>
    </source>
</evidence>
<protein>
    <recommendedName>
        <fullName evidence="3 6">Arabinogalactan endo-beta-1,4-galactanase</fullName>
        <ecNumber evidence="3 6">3.2.1.89</ecNumber>
    </recommendedName>
</protein>